<keyword evidence="1" id="KW-1133">Transmembrane helix</keyword>
<organism evidence="2 3">
    <name type="scientific">Mycena metata</name>
    <dbReference type="NCBI Taxonomy" id="1033252"/>
    <lineage>
        <taxon>Eukaryota</taxon>
        <taxon>Fungi</taxon>
        <taxon>Dikarya</taxon>
        <taxon>Basidiomycota</taxon>
        <taxon>Agaricomycotina</taxon>
        <taxon>Agaricomycetes</taxon>
        <taxon>Agaricomycetidae</taxon>
        <taxon>Agaricales</taxon>
        <taxon>Marasmiineae</taxon>
        <taxon>Mycenaceae</taxon>
        <taxon>Mycena</taxon>
    </lineage>
</organism>
<evidence type="ECO:0008006" key="4">
    <source>
        <dbReference type="Google" id="ProtNLM"/>
    </source>
</evidence>
<dbReference type="AlphaFoldDB" id="A0AAD7MY09"/>
<keyword evidence="1" id="KW-0472">Membrane</keyword>
<protein>
    <recommendedName>
        <fullName evidence="4">F-box domain-containing protein</fullName>
    </recommendedName>
</protein>
<dbReference type="Proteomes" id="UP001215598">
    <property type="component" value="Unassembled WGS sequence"/>
</dbReference>
<proteinExistence type="predicted"/>
<reference evidence="2" key="1">
    <citation type="submission" date="2023-03" db="EMBL/GenBank/DDBJ databases">
        <title>Massive genome expansion in bonnet fungi (Mycena s.s.) driven by repeated elements and novel gene families across ecological guilds.</title>
        <authorList>
            <consortium name="Lawrence Berkeley National Laboratory"/>
            <person name="Harder C.B."/>
            <person name="Miyauchi S."/>
            <person name="Viragh M."/>
            <person name="Kuo A."/>
            <person name="Thoen E."/>
            <person name="Andreopoulos B."/>
            <person name="Lu D."/>
            <person name="Skrede I."/>
            <person name="Drula E."/>
            <person name="Henrissat B."/>
            <person name="Morin E."/>
            <person name="Kohler A."/>
            <person name="Barry K."/>
            <person name="LaButti K."/>
            <person name="Morin E."/>
            <person name="Salamov A."/>
            <person name="Lipzen A."/>
            <person name="Mereny Z."/>
            <person name="Hegedus B."/>
            <person name="Baldrian P."/>
            <person name="Stursova M."/>
            <person name="Weitz H."/>
            <person name="Taylor A."/>
            <person name="Grigoriev I.V."/>
            <person name="Nagy L.G."/>
            <person name="Martin F."/>
            <person name="Kauserud H."/>
        </authorList>
    </citation>
    <scope>NUCLEOTIDE SEQUENCE</scope>
    <source>
        <strain evidence="2">CBHHK182m</strain>
    </source>
</reference>
<dbReference type="EMBL" id="JARKIB010000125">
    <property type="protein sequence ID" value="KAJ7735787.1"/>
    <property type="molecule type" value="Genomic_DNA"/>
</dbReference>
<keyword evidence="1" id="KW-0812">Transmembrane</keyword>
<evidence type="ECO:0000313" key="3">
    <source>
        <dbReference type="Proteomes" id="UP001215598"/>
    </source>
</evidence>
<comment type="caution">
    <text evidence="2">The sequence shown here is derived from an EMBL/GenBank/DDBJ whole genome shotgun (WGS) entry which is preliminary data.</text>
</comment>
<accession>A0AAD7MY09</accession>
<keyword evidence="3" id="KW-1185">Reference proteome</keyword>
<sequence>MISLPQELVDAIIDQVDDNLTLKSCALVSGSFLSSAQRKLFRAIQIFDTQKSLPDHSHFLSESPHIAFYIRDLTIRSDPDDHTALIHIFAVARNVERFNLILAEMPNENPGFMPALVDYLSRPTLRFLGLFYTQGVPSTVISAAMAVLSVFFWRVSMDATEFPQSDVTPRVRQLSLLYSGSAVLAICDFLLHPGKSLYTDHIEYVEIRMDSDSASYDHRFLSACAGTLRFLAIDPGALEDTINLPYLPFVLGVEIEILVDANRQLPHHFPSTLKRIASSLPAVETITLSFPVLPRQSEIAWPDQGVLPILGPSFKERTELLHLR</sequence>
<feature type="transmembrane region" description="Helical" evidence="1">
    <location>
        <begin position="130"/>
        <end position="153"/>
    </location>
</feature>
<evidence type="ECO:0000256" key="1">
    <source>
        <dbReference type="SAM" id="Phobius"/>
    </source>
</evidence>
<gene>
    <name evidence="2" type="ORF">B0H16DRAFT_1892202</name>
</gene>
<evidence type="ECO:0000313" key="2">
    <source>
        <dbReference type="EMBL" id="KAJ7735787.1"/>
    </source>
</evidence>
<name>A0AAD7MY09_9AGAR</name>